<dbReference type="SUPFAM" id="SSF109604">
    <property type="entry name" value="HD-domain/PDEase-like"/>
    <property type="match status" value="2"/>
</dbReference>
<keyword evidence="4" id="KW-1185">Reference proteome</keyword>
<evidence type="ECO:0000313" key="3">
    <source>
        <dbReference type="EMBL" id="MBF4693878.1"/>
    </source>
</evidence>
<dbReference type="Gene3D" id="1.10.3210.10">
    <property type="entry name" value="Hypothetical protein af1432"/>
    <property type="match status" value="2"/>
</dbReference>
<sequence>MSIQVSENEIFHAFSESLDLIDRRIYNHHNDVAYIALKIASALEITPRDIKEITIASLIHDIGVFTADDRVNLADYAFEDITNHGEIGYQLLMSLTGFSKIATLVRYHHDDYQILIGKPNYNIYSNLIFLADRIAVLIDKSKFILNQIDRIKYMITADQDVKYKREYVDAFLTLSEQEEFWLNLTTDRHKEIIMETLKPDAMIRDINALFDISKLFILAIDFRSSYTASHSIGVSKVARAIGQLLGYDRENLDILEISGYFHDIGKLALSKDLLDKKTILSKNEMLQIKSHSFYTFEILSKIKGFEEIKLIASSHHEKLNGKGYPFKRSDITEKEMILCIADIFSALTEERPYRSHINTAFAKEVLLSEGNDGKLDLNLIQIVVDHMEQLAQINHHYQNIATKQYSDLQEAILKSTQITS</sequence>
<feature type="domain" description="HD-GYP" evidence="2">
    <location>
        <begin position="205"/>
        <end position="399"/>
    </location>
</feature>
<evidence type="ECO:0000259" key="1">
    <source>
        <dbReference type="PROSITE" id="PS51831"/>
    </source>
</evidence>
<dbReference type="PANTHER" id="PTHR43155">
    <property type="entry name" value="CYCLIC DI-GMP PHOSPHODIESTERASE PA4108-RELATED"/>
    <property type="match status" value="1"/>
</dbReference>
<proteinExistence type="predicted"/>
<dbReference type="SMART" id="SM00471">
    <property type="entry name" value="HDc"/>
    <property type="match status" value="2"/>
</dbReference>
<dbReference type="InterPro" id="IPR006675">
    <property type="entry name" value="HDIG_dom"/>
</dbReference>
<dbReference type="NCBIfam" id="TIGR00277">
    <property type="entry name" value="HDIG"/>
    <property type="match status" value="1"/>
</dbReference>
<dbReference type="Pfam" id="PF01966">
    <property type="entry name" value="HD"/>
    <property type="match status" value="1"/>
</dbReference>
<protein>
    <submittedName>
        <fullName evidence="3">HD domain-containing protein</fullName>
    </submittedName>
</protein>
<reference evidence="3 4" key="1">
    <citation type="submission" date="2020-11" db="EMBL/GenBank/DDBJ databases">
        <title>Fusibacter basophilias sp. nov.</title>
        <authorList>
            <person name="Qiu D."/>
        </authorList>
    </citation>
    <scope>NUCLEOTIDE SEQUENCE [LARGE SCALE GENOMIC DNA]</scope>
    <source>
        <strain evidence="3 4">Q10-2</strain>
    </source>
</reference>
<dbReference type="Proteomes" id="UP000614200">
    <property type="component" value="Unassembled WGS sequence"/>
</dbReference>
<feature type="domain" description="HD" evidence="1">
    <location>
        <begin position="227"/>
        <end position="347"/>
    </location>
</feature>
<dbReference type="PANTHER" id="PTHR43155:SF1">
    <property type="entry name" value="3'3'-CGAMP-SPECIFIC PHOSPHODIESTERASE 1"/>
    <property type="match status" value="1"/>
</dbReference>
<accession>A0ABR9ZTW1</accession>
<evidence type="ECO:0000313" key="4">
    <source>
        <dbReference type="Proteomes" id="UP000614200"/>
    </source>
</evidence>
<comment type="caution">
    <text evidence="3">The sequence shown here is derived from an EMBL/GenBank/DDBJ whole genome shotgun (WGS) entry which is preliminary data.</text>
</comment>
<dbReference type="InterPro" id="IPR006674">
    <property type="entry name" value="HD_domain"/>
</dbReference>
<evidence type="ECO:0000259" key="2">
    <source>
        <dbReference type="PROSITE" id="PS51832"/>
    </source>
</evidence>
<name>A0ABR9ZTW1_9FIRM</name>
<organism evidence="3 4">
    <name type="scientific">Fusibacter ferrireducens</name>
    <dbReference type="NCBI Taxonomy" id="2785058"/>
    <lineage>
        <taxon>Bacteria</taxon>
        <taxon>Bacillati</taxon>
        <taxon>Bacillota</taxon>
        <taxon>Clostridia</taxon>
        <taxon>Eubacteriales</taxon>
        <taxon>Eubacteriales Family XII. Incertae Sedis</taxon>
        <taxon>Fusibacter</taxon>
    </lineage>
</organism>
<dbReference type="CDD" id="cd00077">
    <property type="entry name" value="HDc"/>
    <property type="match status" value="2"/>
</dbReference>
<dbReference type="PROSITE" id="PS51831">
    <property type="entry name" value="HD"/>
    <property type="match status" value="1"/>
</dbReference>
<dbReference type="PROSITE" id="PS51832">
    <property type="entry name" value="HD_GYP"/>
    <property type="match status" value="1"/>
</dbReference>
<dbReference type="InterPro" id="IPR037522">
    <property type="entry name" value="HD_GYP_dom"/>
</dbReference>
<dbReference type="Pfam" id="PF13487">
    <property type="entry name" value="HD_5"/>
    <property type="match status" value="1"/>
</dbReference>
<gene>
    <name evidence="3" type="ORF">ISU02_12225</name>
</gene>
<dbReference type="RefSeq" id="WP_194702119.1">
    <property type="nucleotide sequence ID" value="NZ_JADKNH010000007.1"/>
</dbReference>
<dbReference type="EMBL" id="JADKNH010000007">
    <property type="protein sequence ID" value="MBF4693878.1"/>
    <property type="molecule type" value="Genomic_DNA"/>
</dbReference>
<dbReference type="InterPro" id="IPR003607">
    <property type="entry name" value="HD/PDEase_dom"/>
</dbReference>